<organism evidence="2 3">
    <name type="scientific">Candidatus Scalindua brodae</name>
    <dbReference type="NCBI Taxonomy" id="237368"/>
    <lineage>
        <taxon>Bacteria</taxon>
        <taxon>Pseudomonadati</taxon>
        <taxon>Planctomycetota</taxon>
        <taxon>Candidatus Brocadiia</taxon>
        <taxon>Candidatus Brocadiales</taxon>
        <taxon>Candidatus Scalinduaceae</taxon>
        <taxon>Candidatus Scalindua</taxon>
    </lineage>
</organism>
<accession>A0A0B0EF69</accession>
<evidence type="ECO:0000313" key="2">
    <source>
        <dbReference type="EMBL" id="KHE91752.1"/>
    </source>
</evidence>
<gene>
    <name evidence="2" type="primary">oadG_2</name>
    <name evidence="2" type="ORF">SCABRO_02512</name>
</gene>
<keyword evidence="1" id="KW-0812">Transmembrane</keyword>
<evidence type="ECO:0000256" key="1">
    <source>
        <dbReference type="SAM" id="Phobius"/>
    </source>
</evidence>
<reference evidence="2 3" key="1">
    <citation type="submission" date="2014-10" db="EMBL/GenBank/DDBJ databases">
        <title>Draft genome of anammox bacterium scalindua brodae, obtained using differential coverage binning of sequence data from two enrichment reactors.</title>
        <authorList>
            <person name="Speth D.R."/>
            <person name="Russ L."/>
            <person name="Kartal B."/>
            <person name="Op den Camp H.J."/>
            <person name="Dutilh B.E."/>
            <person name="Jetten M.S."/>
        </authorList>
    </citation>
    <scope>NUCLEOTIDE SEQUENCE [LARGE SCALE GENOMIC DNA]</scope>
    <source>
        <strain evidence="2">RU1</strain>
    </source>
</reference>
<dbReference type="AlphaFoldDB" id="A0A0B0EF69"/>
<proteinExistence type="predicted"/>
<comment type="caution">
    <text evidence="2">The sequence shown here is derived from an EMBL/GenBank/DDBJ whole genome shotgun (WGS) entry which is preliminary data.</text>
</comment>
<name>A0A0B0EF69_9BACT</name>
<keyword evidence="1" id="KW-0472">Membrane</keyword>
<evidence type="ECO:0000313" key="3">
    <source>
        <dbReference type="Proteomes" id="UP000030652"/>
    </source>
</evidence>
<keyword evidence="1" id="KW-1133">Transmembrane helix</keyword>
<dbReference type="Proteomes" id="UP000030652">
    <property type="component" value="Unassembled WGS sequence"/>
</dbReference>
<dbReference type="EMBL" id="JRYO01000179">
    <property type="protein sequence ID" value="KHE91752.1"/>
    <property type="molecule type" value="Genomic_DNA"/>
</dbReference>
<feature type="transmembrane region" description="Helical" evidence="1">
    <location>
        <begin position="20"/>
        <end position="45"/>
    </location>
</feature>
<protein>
    <submittedName>
        <fullName evidence="2">Gamma subunit (OadG) of oxaloacetate decarboxylase</fullName>
    </submittedName>
</protein>
<sequence length="86" mass="9260">MIEINLSIQNILDGRGIEIAIIGMLVVFTALTLISAFISLLPSVLRIVNLMYPIKDQLSLPKCTDTPKDEVLAAIGSVLHAAKIGM</sequence>